<dbReference type="EMBL" id="JBBLZC010000030">
    <property type="protein sequence ID" value="MEK0085596.1"/>
    <property type="molecule type" value="Genomic_DNA"/>
</dbReference>
<gene>
    <name evidence="4" type="ORF">U1T56_20780</name>
</gene>
<dbReference type="Proteomes" id="UP001375743">
    <property type="component" value="Unassembled WGS sequence"/>
</dbReference>
<name>A0ABU8XWL4_9PROT</name>
<feature type="modified residue" description="4-aspartylphosphate" evidence="1">
    <location>
        <position position="62"/>
    </location>
</feature>
<accession>A0ABU8XWL4</accession>
<evidence type="ECO:0000313" key="5">
    <source>
        <dbReference type="Proteomes" id="UP001375743"/>
    </source>
</evidence>
<keyword evidence="1" id="KW-0597">Phosphoprotein</keyword>
<evidence type="ECO:0000256" key="2">
    <source>
        <dbReference type="SAM" id="Phobius"/>
    </source>
</evidence>
<evidence type="ECO:0000259" key="3">
    <source>
        <dbReference type="PROSITE" id="PS50110"/>
    </source>
</evidence>
<feature type="transmembrane region" description="Helical" evidence="2">
    <location>
        <begin position="29"/>
        <end position="50"/>
    </location>
</feature>
<evidence type="ECO:0000256" key="1">
    <source>
        <dbReference type="PROSITE-ProRule" id="PRU00169"/>
    </source>
</evidence>
<keyword evidence="5" id="KW-1185">Reference proteome</keyword>
<proteinExistence type="predicted"/>
<dbReference type="PROSITE" id="PS50110">
    <property type="entry name" value="RESPONSE_REGULATORY"/>
    <property type="match status" value="1"/>
</dbReference>
<dbReference type="SUPFAM" id="SSF52172">
    <property type="entry name" value="CheY-like"/>
    <property type="match status" value="1"/>
</dbReference>
<evidence type="ECO:0000313" key="4">
    <source>
        <dbReference type="EMBL" id="MEK0085596.1"/>
    </source>
</evidence>
<dbReference type="RefSeq" id="WP_418161446.1">
    <property type="nucleotide sequence ID" value="NZ_JBBLZC010000030.1"/>
</dbReference>
<keyword evidence="2" id="KW-0472">Membrane</keyword>
<sequence length="129" mass="13262">MQSVDSVLGGRKVLIAEDDPLLALDLEDLLHGFGCAVLGPVASVAMAFGVSSSQRPDLVLPDLELQDGRSVPVAQVLGTLGVPTALITGCEGSTDEPPLRSLLRLVKPCSTEALHALLLRLVPGTAASA</sequence>
<keyword evidence="2" id="KW-1133">Transmembrane helix</keyword>
<reference evidence="4 5" key="1">
    <citation type="submission" date="2024-01" db="EMBL/GenBank/DDBJ databases">
        <title>Multi-omics insights into the function and evolution of sodium benzoate biodegradation pathways in Benzoatithermus flavus gen. nov., sp. nov. from hot spring.</title>
        <authorList>
            <person name="Hu C.-J."/>
            <person name="Li W.-J."/>
        </authorList>
    </citation>
    <scope>NUCLEOTIDE SEQUENCE [LARGE SCALE GENOMIC DNA]</scope>
    <source>
        <strain evidence="4 5">SYSU G07066</strain>
    </source>
</reference>
<organism evidence="4 5">
    <name type="scientific">Benzoatithermus flavus</name>
    <dbReference type="NCBI Taxonomy" id="3108223"/>
    <lineage>
        <taxon>Bacteria</taxon>
        <taxon>Pseudomonadati</taxon>
        <taxon>Pseudomonadota</taxon>
        <taxon>Alphaproteobacteria</taxon>
        <taxon>Geminicoccales</taxon>
        <taxon>Geminicoccaceae</taxon>
        <taxon>Benzoatithermus</taxon>
    </lineage>
</organism>
<dbReference type="Gene3D" id="3.40.50.2300">
    <property type="match status" value="1"/>
</dbReference>
<comment type="caution">
    <text evidence="4">The sequence shown here is derived from an EMBL/GenBank/DDBJ whole genome shotgun (WGS) entry which is preliminary data.</text>
</comment>
<protein>
    <recommendedName>
        <fullName evidence="3">Response regulatory domain-containing protein</fullName>
    </recommendedName>
</protein>
<dbReference type="InterPro" id="IPR011006">
    <property type="entry name" value="CheY-like_superfamily"/>
</dbReference>
<dbReference type="InterPro" id="IPR001789">
    <property type="entry name" value="Sig_transdc_resp-reg_receiver"/>
</dbReference>
<feature type="domain" description="Response regulatory" evidence="3">
    <location>
        <begin position="12"/>
        <end position="122"/>
    </location>
</feature>
<keyword evidence="2" id="KW-0812">Transmembrane</keyword>